<feature type="transmembrane region" description="Helical" evidence="5">
    <location>
        <begin position="432"/>
        <end position="454"/>
    </location>
</feature>
<dbReference type="Proteomes" id="UP000663131">
    <property type="component" value="Chromosome 9"/>
</dbReference>
<dbReference type="Pfam" id="PF20877">
    <property type="entry name" value="Anoctamin_N"/>
    <property type="match status" value="1"/>
</dbReference>
<dbReference type="PANTHER" id="PTHR12308:SF73">
    <property type="entry name" value="ANOCTAMIN"/>
    <property type="match status" value="1"/>
</dbReference>
<feature type="transmembrane region" description="Helical" evidence="5">
    <location>
        <begin position="602"/>
        <end position="620"/>
    </location>
</feature>
<feature type="transmembrane region" description="Helical" evidence="5">
    <location>
        <begin position="226"/>
        <end position="244"/>
    </location>
</feature>
<dbReference type="RefSeq" id="XP_041138928.1">
    <property type="nucleotide sequence ID" value="XM_041281137.1"/>
</dbReference>
<dbReference type="Pfam" id="PF04547">
    <property type="entry name" value="Anoctamin"/>
    <property type="match status" value="1"/>
</dbReference>
<dbReference type="GO" id="GO:0016020">
    <property type="term" value="C:membrane"/>
    <property type="evidence" value="ECO:0007669"/>
    <property type="project" value="UniProtKB-SubCell"/>
</dbReference>
<dbReference type="InterPro" id="IPR049452">
    <property type="entry name" value="Anoctamin_TM"/>
</dbReference>
<evidence type="ECO:0000259" key="7">
    <source>
        <dbReference type="Pfam" id="PF20877"/>
    </source>
</evidence>
<feature type="transmembrane region" description="Helical" evidence="5">
    <location>
        <begin position="318"/>
        <end position="345"/>
    </location>
</feature>
<feature type="transmembrane region" description="Helical" evidence="5">
    <location>
        <begin position="201"/>
        <end position="219"/>
    </location>
</feature>
<feature type="transmembrane region" description="Helical" evidence="5">
    <location>
        <begin position="365"/>
        <end position="384"/>
    </location>
</feature>
<reference evidence="8" key="2">
    <citation type="journal article" name="BMC Genomics">
        <title>New genome assemblies reveal patterns of domestication and adaptation across Brettanomyces (Dekkera) species.</title>
        <authorList>
            <person name="Roach M.J."/>
            <person name="Borneman A.R."/>
        </authorList>
    </citation>
    <scope>NUCLEOTIDE SEQUENCE</scope>
    <source>
        <strain evidence="8">UCD 2041</strain>
    </source>
</reference>
<gene>
    <name evidence="8" type="ORF">BRETT_002615</name>
</gene>
<reference evidence="8" key="1">
    <citation type="submission" date="2020-10" db="EMBL/GenBank/DDBJ databases">
        <authorList>
            <person name="Palmer J.M."/>
        </authorList>
    </citation>
    <scope>NUCLEOTIDE SEQUENCE</scope>
    <source>
        <strain evidence="8">UCD 2041</strain>
    </source>
</reference>
<dbReference type="GeneID" id="64574539"/>
<protein>
    <submittedName>
        <fullName evidence="8">Uncharacterized protein</fullName>
    </submittedName>
</protein>
<evidence type="ECO:0000313" key="9">
    <source>
        <dbReference type="Proteomes" id="UP000663131"/>
    </source>
</evidence>
<organism evidence="8 9">
    <name type="scientific">Dekkera bruxellensis</name>
    <name type="common">Brettanomyces custersii</name>
    <dbReference type="NCBI Taxonomy" id="5007"/>
    <lineage>
        <taxon>Eukaryota</taxon>
        <taxon>Fungi</taxon>
        <taxon>Dikarya</taxon>
        <taxon>Ascomycota</taxon>
        <taxon>Saccharomycotina</taxon>
        <taxon>Pichiomycetes</taxon>
        <taxon>Pichiales</taxon>
        <taxon>Pichiaceae</taxon>
        <taxon>Brettanomyces</taxon>
    </lineage>
</organism>
<dbReference type="GO" id="GO:0005254">
    <property type="term" value="F:chloride channel activity"/>
    <property type="evidence" value="ECO:0007669"/>
    <property type="project" value="TreeGrafter"/>
</dbReference>
<feature type="transmembrane region" description="Helical" evidence="5">
    <location>
        <begin position="562"/>
        <end position="582"/>
    </location>
</feature>
<keyword evidence="3 5" id="KW-1133">Transmembrane helix</keyword>
<evidence type="ECO:0000256" key="1">
    <source>
        <dbReference type="ARBA" id="ARBA00004141"/>
    </source>
</evidence>
<evidence type="ECO:0000256" key="2">
    <source>
        <dbReference type="ARBA" id="ARBA00022692"/>
    </source>
</evidence>
<proteinExistence type="predicted"/>
<dbReference type="InterPro" id="IPR007632">
    <property type="entry name" value="Anoctamin"/>
</dbReference>
<keyword evidence="2 5" id="KW-0812">Transmembrane</keyword>
<dbReference type="GO" id="GO:0032541">
    <property type="term" value="C:cortical endoplasmic reticulum"/>
    <property type="evidence" value="ECO:0007669"/>
    <property type="project" value="TreeGrafter"/>
</dbReference>
<feature type="domain" description="Anoctamin alpha-beta plait" evidence="7">
    <location>
        <begin position="25"/>
        <end position="144"/>
    </location>
</feature>
<dbReference type="AlphaFoldDB" id="A0A871REB0"/>
<evidence type="ECO:0000256" key="5">
    <source>
        <dbReference type="SAM" id="Phobius"/>
    </source>
</evidence>
<dbReference type="InterPro" id="IPR049456">
    <property type="entry name" value="Anoctamin_N_fung"/>
</dbReference>
<name>A0A871REB0_DEKBR</name>
<evidence type="ECO:0000256" key="4">
    <source>
        <dbReference type="ARBA" id="ARBA00023136"/>
    </source>
</evidence>
<sequence length="690" mass="76547">MVEASIKHKTKQALSTPNEDLSTYDLVLQVYSPADAKTGAALPEASIGIQYLLKTLDMNRFKIAVRPDSIVDSFLVFIKVEDAEFEQLVKKAQKVDSLYGVSQLDSFDKITPADRLRLVNAKLTSPKSEGGAEITVGEGKWSYVGSCVPVSSVKATSQGLDIFKKSAYKFFDASSLKQQTGFLLKNFGTKYTFYFKVVSEYSVFLVILSAVGLASQYFYGSLSKVFTALNLIIGASFYLCWYGSEKKWAKDWNVVNVGHVDVSRTDKKDPPYKVLLRKVLFAPIALGSSLNLVFYQFACFLIEIFLNEIYQGPGKMVLSLVPTILVCSIVPVCTFFYSTIISYYLKFENNPTKAAHSKSYLIKMFLYNFLSSYVPLLITSFVYLPSGYKVNSYLGKIDSFVADFSNRNAKLPHIPVLTKDYSVNSLRLKTQFTYFILTNQIVGVFMEFGLPFILRKLAAVPALGKLLGAPASAPVKDTDEEKKLLAGLRHKLALPAYDVNDDYRQFILQFGFMIMFGPTWSSSVLISLAIELIQVKADFFKIMKLVRPPNADRAESSYPWPLFLKSLLIIGSFTSVAITLMYNGGDLGAYVDKSSVKTSLPAVFLAALISCLLMQAGLYFGESLIDEYYSDPGTETAKREKVICHILKNSQPSGKAASLNDVQSLITESLALTAATRKVVPAEKKGKKAE</sequence>
<dbReference type="KEGG" id="bbrx:BRETT_002615"/>
<feature type="transmembrane region" description="Helical" evidence="5">
    <location>
        <begin position="280"/>
        <end position="306"/>
    </location>
</feature>
<accession>A0A871REB0</accession>
<feature type="domain" description="Anoctamin transmembrane" evidence="6">
    <location>
        <begin position="185"/>
        <end position="609"/>
    </location>
</feature>
<dbReference type="EMBL" id="CP063137">
    <property type="protein sequence ID" value="QOU22435.1"/>
    <property type="molecule type" value="Genomic_DNA"/>
</dbReference>
<keyword evidence="4 5" id="KW-0472">Membrane</keyword>
<evidence type="ECO:0000259" key="6">
    <source>
        <dbReference type="Pfam" id="PF04547"/>
    </source>
</evidence>
<comment type="subcellular location">
    <subcellularLocation>
        <location evidence="1">Membrane</location>
        <topology evidence="1">Multi-pass membrane protein</topology>
    </subcellularLocation>
</comment>
<evidence type="ECO:0000313" key="8">
    <source>
        <dbReference type="EMBL" id="QOU22435.1"/>
    </source>
</evidence>
<dbReference type="OrthoDB" id="296386at2759"/>
<evidence type="ECO:0000256" key="3">
    <source>
        <dbReference type="ARBA" id="ARBA00022989"/>
    </source>
</evidence>
<dbReference type="PANTHER" id="PTHR12308">
    <property type="entry name" value="ANOCTAMIN"/>
    <property type="match status" value="1"/>
</dbReference>